<dbReference type="GO" id="GO:0005096">
    <property type="term" value="F:GTPase activator activity"/>
    <property type="evidence" value="ECO:0007669"/>
    <property type="project" value="UniProtKB-KW"/>
</dbReference>
<accession>A0A1G4MIY5</accession>
<dbReference type="PROSITE" id="PS00478">
    <property type="entry name" value="LIM_DOMAIN_1"/>
    <property type="match status" value="1"/>
</dbReference>
<dbReference type="CDD" id="cd09391">
    <property type="entry name" value="LIM1_Lrg1p_like"/>
    <property type="match status" value="1"/>
</dbReference>
<evidence type="ECO:0000259" key="7">
    <source>
        <dbReference type="PROSITE" id="PS50238"/>
    </source>
</evidence>
<dbReference type="SUPFAM" id="SSF48350">
    <property type="entry name" value="GTPase activation domain, GAP"/>
    <property type="match status" value="1"/>
</dbReference>
<dbReference type="GO" id="GO:0007165">
    <property type="term" value="P:signal transduction"/>
    <property type="evidence" value="ECO:0007669"/>
    <property type="project" value="InterPro"/>
</dbReference>
<dbReference type="Pfam" id="PF00620">
    <property type="entry name" value="RhoGAP"/>
    <property type="match status" value="1"/>
</dbReference>
<evidence type="ECO:0000256" key="1">
    <source>
        <dbReference type="ARBA" id="ARBA00022468"/>
    </source>
</evidence>
<dbReference type="InterPro" id="IPR001781">
    <property type="entry name" value="Znf_LIM"/>
</dbReference>
<keyword evidence="3 4" id="KW-0862">Zinc</keyword>
<dbReference type="CDD" id="cd09393">
    <property type="entry name" value="LIM3_Lrg1p_like"/>
    <property type="match status" value="1"/>
</dbReference>
<dbReference type="PANTHER" id="PTHR14963">
    <property type="entry name" value="RHO GTPASE ACTIVATING PROTEIN 18,19-RELATED"/>
    <property type="match status" value="1"/>
</dbReference>
<keyword evidence="2 4" id="KW-0479">Metal-binding</keyword>
<evidence type="ECO:0000256" key="4">
    <source>
        <dbReference type="PROSITE-ProRule" id="PRU00125"/>
    </source>
</evidence>
<keyword evidence="4" id="KW-0440">LIM domain</keyword>
<evidence type="ECO:0000259" key="6">
    <source>
        <dbReference type="PROSITE" id="PS50023"/>
    </source>
</evidence>
<dbReference type="PROSITE" id="PS50023">
    <property type="entry name" value="LIM_DOMAIN_2"/>
    <property type="match status" value="2"/>
</dbReference>
<name>A0A1G4MIY5_LACFM</name>
<feature type="domain" description="LIM zinc-binding" evidence="6">
    <location>
        <begin position="463"/>
        <end position="527"/>
    </location>
</feature>
<dbReference type="InterPro" id="IPR008936">
    <property type="entry name" value="Rho_GTPase_activation_prot"/>
</dbReference>
<dbReference type="SUPFAM" id="SSF57716">
    <property type="entry name" value="Glucocorticoid receptor-like (DNA-binding domain)"/>
    <property type="match status" value="3"/>
</dbReference>
<evidence type="ECO:0000313" key="9">
    <source>
        <dbReference type="Proteomes" id="UP000190831"/>
    </source>
</evidence>
<evidence type="ECO:0000256" key="5">
    <source>
        <dbReference type="SAM" id="MobiDB-lite"/>
    </source>
</evidence>
<organism evidence="8 9">
    <name type="scientific">Lachancea fermentati</name>
    <name type="common">Zygosaccharomyces fermentati</name>
    <dbReference type="NCBI Taxonomy" id="4955"/>
    <lineage>
        <taxon>Eukaryota</taxon>
        <taxon>Fungi</taxon>
        <taxon>Dikarya</taxon>
        <taxon>Ascomycota</taxon>
        <taxon>Saccharomycotina</taxon>
        <taxon>Saccharomycetes</taxon>
        <taxon>Saccharomycetales</taxon>
        <taxon>Saccharomycetaceae</taxon>
        <taxon>Lachancea</taxon>
    </lineage>
</organism>
<protein>
    <submittedName>
        <fullName evidence="8">LAFE_0H00694g1_1</fullName>
    </submittedName>
</protein>
<keyword evidence="9" id="KW-1185">Reference proteome</keyword>
<dbReference type="GO" id="GO:0005737">
    <property type="term" value="C:cytoplasm"/>
    <property type="evidence" value="ECO:0007669"/>
    <property type="project" value="TreeGrafter"/>
</dbReference>
<dbReference type="OMA" id="WQMQSSV"/>
<dbReference type="Proteomes" id="UP000190831">
    <property type="component" value="Chromosome H"/>
</dbReference>
<keyword evidence="1" id="KW-0343">GTPase activation</keyword>
<evidence type="ECO:0000256" key="3">
    <source>
        <dbReference type="ARBA" id="ARBA00022833"/>
    </source>
</evidence>
<dbReference type="PANTHER" id="PTHR14963:SF7">
    <property type="entry name" value="RHO GTPASE-ACTIVATING PROTEIN 19"/>
    <property type="match status" value="1"/>
</dbReference>
<gene>
    <name evidence="8" type="ORF">LAFE_0H00694G</name>
</gene>
<dbReference type="CDD" id="cd08368">
    <property type="entry name" value="LIM"/>
    <property type="match status" value="1"/>
</dbReference>
<dbReference type="GO" id="GO:0046872">
    <property type="term" value="F:metal ion binding"/>
    <property type="evidence" value="ECO:0007669"/>
    <property type="project" value="UniProtKB-KW"/>
</dbReference>
<sequence>MNVVTEPHNSELPTTFDDYINRKKNRAASTREDLVASPNEELKSVRPVPRSQHSSRFTKICARCSLPINQGSLKALGKYYHEECFVCFDCGKVCKPKYFPFEDSSTKQLIPLCQQDYFKRNHLLCYVCDKPLRGVYYNAFGKLYDEEHFCCKICQEKCGVNTCFNYEDDLYCKYHFLKYFSNRCKGCQYPISDQYIEFPRGDEIHRWHPECYGIHKYWHVGMPPESVGLPPIEKVRLNERDSPIQEESHPNRAELERYVQSFSNLVSKTWSVLYRFEEETAVCISDMFQYLTSLDQLKGLNSTALFVLKIECLFKALDSLESLSFYNNPHTKSSSNEALEQSATESSEINTTSNNKGENTNLKYTKFPRNLSTKVMIYLQLLRKLSMATKDKDVNISSLMSVITGLAHFLKLLVRYGLNNALEYNKSTHAANALIKFLREIEKNEAIEENPFTRIDVSINATDCCAGCGKYVQEECIQFKESRWHRACFHCSNCEKHINLYDVADAAYNTKSKQVLCAHCALDDPDSSSGFKSVTKLAQLIFLLKIALVRSKAVMEIQLKNREVIRRSNSVKESISMQQTYIRTLNDIKRLKSRRQSVPLTSNKQEARKSRILETAEMDISKETQPTEKCLVIETDKSSQPTQENQNMFNSTKTLTLDDISRIVAAEQARELRPNAFAYFKKLKENDEEVVNISGKKSGIYFSELKIDDHRLIKLISLALLCCGKSPVLREDDAITKLIPPLPKEEKQSNGSFWLKMKIMMTKDSKKNSYSKVFGTPLDILTTQWGVDSDLGIGPTKIKIPILVDELVSSLRQRDMSVEGVFRKNGNIRKLRELAAAIDNNPSEVPDLSDENAVQLSALLKKFLRELPDPLLTFPLYQLWIKVAKIESDFERRKLFSLLYAMLPRANRNVAEVLFSFLHWTSSFSHIDSQMGSKMDIHNLSTVITPNILYQEGNSTPAAAVNSGVIHDTYNDAFAQNEGENYFLAIEVVDYLVNHNEDLSIVPKFMINLLQEVKLKSLSDFDLIRKFVKTQIDEGKVNYSEYETIESVQMKKSASVAKVEIKRENLP</sequence>
<feature type="region of interest" description="Disordered" evidence="5">
    <location>
        <begin position="330"/>
        <end position="361"/>
    </location>
</feature>
<dbReference type="SMART" id="SM00132">
    <property type="entry name" value="LIM"/>
    <property type="match status" value="3"/>
</dbReference>
<feature type="domain" description="LIM zinc-binding" evidence="6">
    <location>
        <begin position="59"/>
        <end position="123"/>
    </location>
</feature>
<proteinExistence type="predicted"/>
<dbReference type="Gene3D" id="1.10.555.10">
    <property type="entry name" value="Rho GTPase activation protein"/>
    <property type="match status" value="1"/>
</dbReference>
<dbReference type="PROSITE" id="PS50238">
    <property type="entry name" value="RHOGAP"/>
    <property type="match status" value="1"/>
</dbReference>
<dbReference type="EMBL" id="LT598491">
    <property type="protein sequence ID" value="SCW03863.1"/>
    <property type="molecule type" value="Genomic_DNA"/>
</dbReference>
<dbReference type="OrthoDB" id="20689at2759"/>
<dbReference type="Gene3D" id="2.10.110.10">
    <property type="entry name" value="Cysteine Rich Protein"/>
    <property type="match status" value="3"/>
</dbReference>
<dbReference type="GO" id="GO:0051056">
    <property type="term" value="P:regulation of small GTPase mediated signal transduction"/>
    <property type="evidence" value="ECO:0007669"/>
    <property type="project" value="TreeGrafter"/>
</dbReference>
<evidence type="ECO:0000313" key="8">
    <source>
        <dbReference type="EMBL" id="SCW03863.1"/>
    </source>
</evidence>
<reference evidence="8 9" key="1">
    <citation type="submission" date="2016-03" db="EMBL/GenBank/DDBJ databases">
        <authorList>
            <person name="Devillers H."/>
        </authorList>
    </citation>
    <scope>NUCLEOTIDE SEQUENCE [LARGE SCALE GENOMIC DNA]</scope>
    <source>
        <strain evidence="8">CBS 6772</strain>
    </source>
</reference>
<evidence type="ECO:0000256" key="2">
    <source>
        <dbReference type="ARBA" id="ARBA00022723"/>
    </source>
</evidence>
<dbReference type="SMART" id="SM00324">
    <property type="entry name" value="RhoGAP"/>
    <property type="match status" value="1"/>
</dbReference>
<feature type="domain" description="Rho-GAP" evidence="7">
    <location>
        <begin position="776"/>
        <end position="1000"/>
    </location>
</feature>
<dbReference type="AlphaFoldDB" id="A0A1G4MIY5"/>
<dbReference type="Pfam" id="PF00412">
    <property type="entry name" value="LIM"/>
    <property type="match status" value="2"/>
</dbReference>
<dbReference type="STRING" id="4955.A0A1G4MIY5"/>
<dbReference type="InterPro" id="IPR000198">
    <property type="entry name" value="RhoGAP_dom"/>
</dbReference>